<dbReference type="GO" id="GO:0009399">
    <property type="term" value="P:nitrogen fixation"/>
    <property type="evidence" value="ECO:0007669"/>
    <property type="project" value="InterPro"/>
</dbReference>
<dbReference type="InterPro" id="IPR009727">
    <property type="entry name" value="NifT"/>
</dbReference>
<evidence type="ECO:0000313" key="2">
    <source>
        <dbReference type="Proteomes" id="UP000002012"/>
    </source>
</evidence>
<sequence>MKVTLNKKGGVYSVYVPKKDLEELVVEVEQQGAWGGLFTLNNGWILEFPELDEEPELPQTFNTKLVSRG</sequence>
<dbReference type="PaxDb" id="522772-Dacet_1049"/>
<dbReference type="NCBIfam" id="TIGR02934">
    <property type="entry name" value="nifT_nitrog"/>
    <property type="match status" value="1"/>
</dbReference>
<dbReference type="HOGENOM" id="CLU_195869_1_0_0"/>
<dbReference type="InParanoid" id="D4H6V9"/>
<name>D4H6V9_DENA2</name>
<dbReference type="AlphaFoldDB" id="D4H6V9"/>
<keyword evidence="2" id="KW-1185">Reference proteome</keyword>
<dbReference type="RefSeq" id="WP_013010356.1">
    <property type="nucleotide sequence ID" value="NC_013943.1"/>
</dbReference>
<protein>
    <submittedName>
        <fullName evidence="1">Nitrogen fixation protein FixT</fullName>
    </submittedName>
</protein>
<dbReference type="Gene3D" id="2.40.50.240">
    <property type="entry name" value="NifT/FixU-like"/>
    <property type="match status" value="1"/>
</dbReference>
<dbReference type="InterPro" id="IPR024044">
    <property type="entry name" value="NifT/FixU_barrel-like_dom_sf"/>
</dbReference>
<reference evidence="1 2" key="1">
    <citation type="journal article" date="2010" name="Stand. Genomic Sci.">
        <title>Complete genome sequence of Denitrovibrio acetiphilus type strain (N2460).</title>
        <authorList>
            <person name="Kiss H."/>
            <person name="Lang E."/>
            <person name="Lapidus A."/>
            <person name="Copeland A."/>
            <person name="Nolan M."/>
            <person name="Glavina Del Rio T."/>
            <person name="Chen F."/>
            <person name="Lucas S."/>
            <person name="Tice H."/>
            <person name="Cheng J.F."/>
            <person name="Han C."/>
            <person name="Goodwin L."/>
            <person name="Pitluck S."/>
            <person name="Liolios K."/>
            <person name="Pati A."/>
            <person name="Ivanova N."/>
            <person name="Mavromatis K."/>
            <person name="Chen A."/>
            <person name="Palaniappan K."/>
            <person name="Land M."/>
            <person name="Hauser L."/>
            <person name="Chang Y.J."/>
            <person name="Jeffries C.D."/>
            <person name="Detter J.C."/>
            <person name="Brettin T."/>
            <person name="Spring S."/>
            <person name="Rohde M."/>
            <person name="Goker M."/>
            <person name="Woyke T."/>
            <person name="Bristow J."/>
            <person name="Eisen J.A."/>
            <person name="Markowitz V."/>
            <person name="Hugenholtz P."/>
            <person name="Kyrpides N.C."/>
            <person name="Klenk H.P."/>
        </authorList>
    </citation>
    <scope>NUCLEOTIDE SEQUENCE [LARGE SCALE GENOMIC DNA]</scope>
    <source>
        <strain evidence="2">DSM 12809 / NBRC 114555 / N2460</strain>
    </source>
</reference>
<dbReference type="Pfam" id="PF06988">
    <property type="entry name" value="NifT"/>
    <property type="match status" value="1"/>
</dbReference>
<dbReference type="SUPFAM" id="SSF159203">
    <property type="entry name" value="NifT/FixU-like"/>
    <property type="match status" value="1"/>
</dbReference>
<gene>
    <name evidence="1" type="ordered locus">Dacet_1049</name>
</gene>
<proteinExistence type="predicted"/>
<dbReference type="STRING" id="522772.Dacet_1049"/>
<accession>D4H6V9</accession>
<dbReference type="EMBL" id="CP001968">
    <property type="protein sequence ID" value="ADD67825.1"/>
    <property type="molecule type" value="Genomic_DNA"/>
</dbReference>
<organism evidence="1 2">
    <name type="scientific">Denitrovibrio acetiphilus (strain DSM 12809 / NBRC 114555 / N2460)</name>
    <dbReference type="NCBI Taxonomy" id="522772"/>
    <lineage>
        <taxon>Bacteria</taxon>
        <taxon>Pseudomonadati</taxon>
        <taxon>Deferribacterota</taxon>
        <taxon>Deferribacteres</taxon>
        <taxon>Deferribacterales</taxon>
        <taxon>Geovibrionaceae</taxon>
        <taxon>Denitrovibrio</taxon>
    </lineage>
</organism>
<dbReference type="eggNOG" id="COG5554">
    <property type="taxonomic scope" value="Bacteria"/>
</dbReference>
<dbReference type="KEGG" id="dap:Dacet_1049"/>
<dbReference type="Proteomes" id="UP000002012">
    <property type="component" value="Chromosome"/>
</dbReference>
<evidence type="ECO:0000313" key="1">
    <source>
        <dbReference type="EMBL" id="ADD67825.1"/>
    </source>
</evidence>